<organism evidence="2 3">
    <name type="scientific">Pseudomonas fluorescens</name>
    <dbReference type="NCBI Taxonomy" id="294"/>
    <lineage>
        <taxon>Bacteria</taxon>
        <taxon>Pseudomonadati</taxon>
        <taxon>Pseudomonadota</taxon>
        <taxon>Gammaproteobacteria</taxon>
        <taxon>Pseudomonadales</taxon>
        <taxon>Pseudomonadaceae</taxon>
        <taxon>Pseudomonas</taxon>
    </lineage>
</organism>
<reference evidence="2 3" key="2">
    <citation type="journal article" date="2018" name="Nature">
        <title>Mutant phenotypes for thousands of bacterial genes of unknown function.</title>
        <authorList>
            <person name="Price M.N."/>
            <person name="Wetmore K.M."/>
            <person name="Waters R.J."/>
            <person name="Callaghan M."/>
            <person name="Ray J."/>
            <person name="Liu H."/>
            <person name="Kuehl J.V."/>
            <person name="Melnyk R.A."/>
            <person name="Lamson J.S."/>
            <person name="Suh Y."/>
            <person name="Carlson H.K."/>
            <person name="Esquivel Z."/>
            <person name="Sadeeshkumar H."/>
            <person name="Chakraborty R."/>
            <person name="Zane G.M."/>
            <person name="Rubin B.E."/>
            <person name="Wall J.D."/>
            <person name="Visel A."/>
            <person name="Bristow J."/>
            <person name="Blow M.J."/>
            <person name="Arkin A.P."/>
            <person name="Deutschbauer A.M."/>
        </authorList>
    </citation>
    <scope>NUCLEOTIDE SEQUENCE [LARGE SCALE GENOMIC DNA]</scope>
    <source>
        <strain evidence="2 3">FW300-N1B4</strain>
    </source>
</reference>
<evidence type="ECO:0000313" key="3">
    <source>
        <dbReference type="Proteomes" id="UP000076489"/>
    </source>
</evidence>
<dbReference type="Proteomes" id="UP000076489">
    <property type="component" value="Unassembled WGS sequence"/>
</dbReference>
<evidence type="ECO:0000256" key="1">
    <source>
        <dbReference type="SAM" id="SignalP"/>
    </source>
</evidence>
<gene>
    <name evidence="2" type="ORF">A1D17_02675</name>
</gene>
<name>A0A166QL96_PSEFL</name>
<dbReference type="AlphaFoldDB" id="A0A166QL96"/>
<feature type="chain" id="PRO_5007878791" description="Lipoprotein" evidence="1">
    <location>
        <begin position="19"/>
        <end position="114"/>
    </location>
</feature>
<keyword evidence="1" id="KW-0732">Signal</keyword>
<proteinExistence type="predicted"/>
<protein>
    <recommendedName>
        <fullName evidence="4">Lipoprotein</fullName>
    </recommendedName>
</protein>
<dbReference type="RefSeq" id="WP_063340508.1">
    <property type="nucleotide sequence ID" value="NZ_LUKJ01000002.1"/>
</dbReference>
<feature type="signal peptide" evidence="1">
    <location>
        <begin position="1"/>
        <end position="18"/>
    </location>
</feature>
<comment type="caution">
    <text evidence="2">The sequence shown here is derived from an EMBL/GenBank/DDBJ whole genome shotgun (WGS) entry which is preliminary data.</text>
</comment>
<sequence>MKSVIAVLLALSASVVIAAESPKQCNANLSLSGLSNEVGGLTKIEVTKNLCVDAKQFSSIAMADLENWNISKISNEFWMFEPQKDVSSLAVLFEPGQKTGHAVLLLPNPTKSAN</sequence>
<dbReference type="EMBL" id="LUKJ01000002">
    <property type="protein sequence ID" value="KZN20464.1"/>
    <property type="molecule type" value="Genomic_DNA"/>
</dbReference>
<reference evidence="3" key="1">
    <citation type="submission" date="2016-03" db="EMBL/GenBank/DDBJ databases">
        <authorList>
            <person name="Ray J."/>
            <person name="Price M."/>
            <person name="Deutschbauer A."/>
        </authorList>
    </citation>
    <scope>NUCLEOTIDE SEQUENCE [LARGE SCALE GENOMIC DNA]</scope>
    <source>
        <strain evidence="3">FW300-N1B4</strain>
    </source>
</reference>
<accession>A0A166QL96</accession>
<evidence type="ECO:0000313" key="2">
    <source>
        <dbReference type="EMBL" id="KZN20464.1"/>
    </source>
</evidence>
<evidence type="ECO:0008006" key="4">
    <source>
        <dbReference type="Google" id="ProtNLM"/>
    </source>
</evidence>